<dbReference type="Gene3D" id="3.40.50.720">
    <property type="entry name" value="NAD(P)-binding Rossmann-like Domain"/>
    <property type="match status" value="1"/>
</dbReference>
<name>A0ABT2LUS1_9HYPH</name>
<evidence type="ECO:0000313" key="3">
    <source>
        <dbReference type="EMBL" id="MCT7377607.1"/>
    </source>
</evidence>
<dbReference type="PANTHER" id="PTHR43639:SF1">
    <property type="entry name" value="SHORT-CHAIN DEHYDROGENASE_REDUCTASE FAMILY PROTEIN"/>
    <property type="match status" value="1"/>
</dbReference>
<keyword evidence="4" id="KW-1185">Reference proteome</keyword>
<accession>A0ABT2LUS1</accession>
<evidence type="ECO:0000256" key="2">
    <source>
        <dbReference type="ARBA" id="ARBA00023002"/>
    </source>
</evidence>
<dbReference type="PANTHER" id="PTHR43639">
    <property type="entry name" value="OXIDOREDUCTASE, SHORT-CHAIN DEHYDROGENASE/REDUCTASE FAMILY (AFU_ORTHOLOGUE AFUA_5G02870)"/>
    <property type="match status" value="1"/>
</dbReference>
<dbReference type="PRINTS" id="PR00080">
    <property type="entry name" value="SDRFAMILY"/>
</dbReference>
<dbReference type="InterPro" id="IPR036291">
    <property type="entry name" value="NAD(P)-bd_dom_sf"/>
</dbReference>
<gene>
    <name evidence="3" type="ORF">N5A92_21540</name>
</gene>
<dbReference type="PRINTS" id="PR00081">
    <property type="entry name" value="GDHRDH"/>
</dbReference>
<sequence length="264" mass="26880">MAVGAPPVAALLDLAGRSVIVTGASGGIGSGVAGRLAEAGANVICHYHGNRAAAENLVSQIGQAGGTAAACGADLTDEADTEALVREAVKQFGGLYGVVNNAGHQPVEPLTEISQANWARMMAVNAGGPFLLTRVFADYVRTSASGSGAVVNIASIEGYQPARGHAHYAASKAALLMFTRAAALELGALGIRVNAVSPGLVHREGIEEGWPDGVARWKKAAPLGRLGQPEDIADAVLFLLSDAARWITGADLLVDGGVSARPTW</sequence>
<comment type="caution">
    <text evidence="3">The sequence shown here is derived from an EMBL/GenBank/DDBJ whole genome shotgun (WGS) entry which is preliminary data.</text>
</comment>
<keyword evidence="2" id="KW-0560">Oxidoreductase</keyword>
<dbReference type="InterPro" id="IPR020904">
    <property type="entry name" value="Sc_DH/Rdtase_CS"/>
</dbReference>
<proteinExistence type="inferred from homology"/>
<dbReference type="Proteomes" id="UP001320831">
    <property type="component" value="Unassembled WGS sequence"/>
</dbReference>
<dbReference type="RefSeq" id="WP_260906194.1">
    <property type="nucleotide sequence ID" value="NZ_JAOCZP010000008.1"/>
</dbReference>
<dbReference type="CDD" id="cd05233">
    <property type="entry name" value="SDR_c"/>
    <property type="match status" value="1"/>
</dbReference>
<dbReference type="Pfam" id="PF13561">
    <property type="entry name" value="adh_short_C2"/>
    <property type="match status" value="1"/>
</dbReference>
<dbReference type="SUPFAM" id="SSF51735">
    <property type="entry name" value="NAD(P)-binding Rossmann-fold domains"/>
    <property type="match status" value="1"/>
</dbReference>
<dbReference type="NCBIfam" id="NF005559">
    <property type="entry name" value="PRK07231.1"/>
    <property type="match status" value="1"/>
</dbReference>
<evidence type="ECO:0000313" key="4">
    <source>
        <dbReference type="Proteomes" id="UP001320831"/>
    </source>
</evidence>
<comment type="similarity">
    <text evidence="1">Belongs to the short-chain dehydrogenases/reductases (SDR) family.</text>
</comment>
<reference evidence="3 4" key="1">
    <citation type="submission" date="2022-09" db="EMBL/GenBank/DDBJ databases">
        <title>Chelativorans salina sp. nov., a novel slightly halophilic bacterium isolated from a saline lake sediment enrichment.</title>
        <authorList>
            <person name="Gao L."/>
            <person name="Fang B.-Z."/>
            <person name="Li W.-J."/>
        </authorList>
    </citation>
    <scope>NUCLEOTIDE SEQUENCE [LARGE SCALE GENOMIC DNA]</scope>
    <source>
        <strain evidence="3 4">EGI FJ00035</strain>
    </source>
</reference>
<organism evidence="3 4">
    <name type="scientific">Chelativorans salis</name>
    <dbReference type="NCBI Taxonomy" id="2978478"/>
    <lineage>
        <taxon>Bacteria</taxon>
        <taxon>Pseudomonadati</taxon>
        <taxon>Pseudomonadota</taxon>
        <taxon>Alphaproteobacteria</taxon>
        <taxon>Hyphomicrobiales</taxon>
        <taxon>Phyllobacteriaceae</taxon>
        <taxon>Chelativorans</taxon>
    </lineage>
</organism>
<dbReference type="PROSITE" id="PS00061">
    <property type="entry name" value="ADH_SHORT"/>
    <property type="match status" value="1"/>
</dbReference>
<dbReference type="InterPro" id="IPR002347">
    <property type="entry name" value="SDR_fam"/>
</dbReference>
<evidence type="ECO:0000256" key="1">
    <source>
        <dbReference type="ARBA" id="ARBA00006484"/>
    </source>
</evidence>
<protein>
    <submittedName>
        <fullName evidence="3">SDR family oxidoreductase</fullName>
    </submittedName>
</protein>
<dbReference type="EMBL" id="JAOCZP010000008">
    <property type="protein sequence ID" value="MCT7377607.1"/>
    <property type="molecule type" value="Genomic_DNA"/>
</dbReference>